<dbReference type="PROSITE" id="PS50850">
    <property type="entry name" value="MFS"/>
    <property type="match status" value="1"/>
</dbReference>
<evidence type="ECO:0000313" key="8">
    <source>
        <dbReference type="EMBL" id="WPK26773.1"/>
    </source>
</evidence>
<sequence>MVYEFVKASFWGRVIYHLSGRTMFNYEEEQEGYILPDKYRGVGEAFLEGSDPSLELSSNKSSDTSPNGLDSEKEKSIDDGYILVEFDGEDDPLDPKNWSMGYKILFIIQLQLLTAFVYMASAIYTPGIEQIQKEMGIGHVLATLPLTLFVFGYAIGPMVFSPLSEDARYGRTTIYIVTLFIFFILQIPTALVNDIASLCVLRFIAGFFASPCLATGGASFGDITRLPWMPVTISLWGIAAVCAPSLGPLIGAAMIEAKNYHWTFWFVCFSSGASLVFLSWFLPETYAKTILYRKAERLRALTGNDKIVSQGHLDNQNSSLKTLLFETLYRPFEIVLFEPVVLMINVYIGLVYSVMYLWFEAFPIVFLEIYKFTLVQTGAAYIALEIGIFVGATFFIPMTYRVFTKKLLNNQPVYPEVFIPTAIVGGVLMPVGMFIFGWTSTSSVHWIAPMIGTAIFAAGAFIIFQTLFNYLSMSFPSYLASVFAGNALFRSMMAGAFPLFGRALFVNLLTPKYPVAWGTMVLAIACVLMIAIPVLFYLNGPKLRARSKYAS</sequence>
<feature type="transmembrane region" description="Helical" evidence="6">
    <location>
        <begin position="417"/>
        <end position="440"/>
    </location>
</feature>
<dbReference type="KEGG" id="asau:88175195"/>
<dbReference type="FunFam" id="1.20.1250.20:FF:000011">
    <property type="entry name" value="MFS multidrug transporter, putative"/>
    <property type="match status" value="1"/>
</dbReference>
<keyword evidence="4 6" id="KW-0472">Membrane</keyword>
<feature type="transmembrane region" description="Helical" evidence="6">
    <location>
        <begin position="136"/>
        <end position="160"/>
    </location>
</feature>
<feature type="transmembrane region" description="Helical" evidence="6">
    <location>
        <begin position="515"/>
        <end position="538"/>
    </location>
</feature>
<accession>A0AAX4HEE2</accession>
<dbReference type="Proteomes" id="UP001338582">
    <property type="component" value="Chromosome 5"/>
</dbReference>
<dbReference type="InterPro" id="IPR036259">
    <property type="entry name" value="MFS_trans_sf"/>
</dbReference>
<dbReference type="PANTHER" id="PTHR23502">
    <property type="entry name" value="MAJOR FACILITATOR SUPERFAMILY"/>
    <property type="match status" value="1"/>
</dbReference>
<dbReference type="GeneID" id="88175195"/>
<feature type="transmembrane region" description="Helical" evidence="6">
    <location>
        <begin position="172"/>
        <end position="189"/>
    </location>
</feature>
<feature type="transmembrane region" description="Helical" evidence="6">
    <location>
        <begin position="104"/>
        <end position="124"/>
    </location>
</feature>
<feature type="domain" description="Major facilitator superfamily (MFS) profile" evidence="7">
    <location>
        <begin position="104"/>
        <end position="542"/>
    </location>
</feature>
<dbReference type="Gene3D" id="1.20.1250.20">
    <property type="entry name" value="MFS general substrate transporter like domains"/>
    <property type="match status" value="1"/>
</dbReference>
<evidence type="ECO:0000256" key="5">
    <source>
        <dbReference type="SAM" id="MobiDB-lite"/>
    </source>
</evidence>
<evidence type="ECO:0000259" key="7">
    <source>
        <dbReference type="PROSITE" id="PS50850"/>
    </source>
</evidence>
<evidence type="ECO:0000256" key="2">
    <source>
        <dbReference type="ARBA" id="ARBA00022692"/>
    </source>
</evidence>
<comment type="subcellular location">
    <subcellularLocation>
        <location evidence="1">Membrane</location>
        <topology evidence="1">Multi-pass membrane protein</topology>
    </subcellularLocation>
</comment>
<dbReference type="GO" id="GO:1990961">
    <property type="term" value="P:xenobiotic detoxification by transmembrane export across the plasma membrane"/>
    <property type="evidence" value="ECO:0007669"/>
    <property type="project" value="TreeGrafter"/>
</dbReference>
<dbReference type="PANTHER" id="PTHR23502:SF23">
    <property type="entry name" value="FLUCONAZOLE RESISTANCE PROTEIN 1"/>
    <property type="match status" value="1"/>
</dbReference>
<dbReference type="Pfam" id="PF07690">
    <property type="entry name" value="MFS_1"/>
    <property type="match status" value="1"/>
</dbReference>
<feature type="compositionally biased region" description="Polar residues" evidence="5">
    <location>
        <begin position="55"/>
        <end position="68"/>
    </location>
</feature>
<reference evidence="8 9" key="1">
    <citation type="submission" date="2023-10" db="EMBL/GenBank/DDBJ databases">
        <title>Draft Genome Sequence of Candida saopaulonensis from a very Premature Infant with Sepsis.</title>
        <authorList>
            <person name="Ning Y."/>
            <person name="Dai R."/>
            <person name="Xiao M."/>
            <person name="Xu Y."/>
            <person name="Yan Q."/>
            <person name="Zhang L."/>
        </authorList>
    </citation>
    <scope>NUCLEOTIDE SEQUENCE [LARGE SCALE GENOMIC DNA]</scope>
    <source>
        <strain evidence="8 9">19XY460</strain>
    </source>
</reference>
<organism evidence="8 9">
    <name type="scientific">Australozyma saopauloensis</name>
    <dbReference type="NCBI Taxonomy" id="291208"/>
    <lineage>
        <taxon>Eukaryota</taxon>
        <taxon>Fungi</taxon>
        <taxon>Dikarya</taxon>
        <taxon>Ascomycota</taxon>
        <taxon>Saccharomycotina</taxon>
        <taxon>Pichiomycetes</taxon>
        <taxon>Metschnikowiaceae</taxon>
        <taxon>Australozyma</taxon>
    </lineage>
</organism>
<feature type="transmembrane region" description="Helical" evidence="6">
    <location>
        <begin position="226"/>
        <end position="250"/>
    </location>
</feature>
<name>A0AAX4HEE2_9ASCO</name>
<dbReference type="GO" id="GO:0015244">
    <property type="term" value="F:fluconazole transmembrane transporter activity"/>
    <property type="evidence" value="ECO:0007669"/>
    <property type="project" value="TreeGrafter"/>
</dbReference>
<gene>
    <name evidence="8" type="ORF">PUMCH_004134</name>
</gene>
<evidence type="ECO:0000313" key="9">
    <source>
        <dbReference type="Proteomes" id="UP001338582"/>
    </source>
</evidence>
<dbReference type="EMBL" id="CP138898">
    <property type="protein sequence ID" value="WPK26773.1"/>
    <property type="molecule type" value="Genomic_DNA"/>
</dbReference>
<dbReference type="AlphaFoldDB" id="A0AAX4HEE2"/>
<feature type="region of interest" description="Disordered" evidence="5">
    <location>
        <begin position="50"/>
        <end position="73"/>
    </location>
</feature>
<protein>
    <recommendedName>
        <fullName evidence="7">Major facilitator superfamily (MFS) profile domain-containing protein</fullName>
    </recommendedName>
</protein>
<evidence type="ECO:0000256" key="6">
    <source>
        <dbReference type="SAM" id="Phobius"/>
    </source>
</evidence>
<dbReference type="InterPro" id="IPR011701">
    <property type="entry name" value="MFS"/>
</dbReference>
<evidence type="ECO:0000256" key="3">
    <source>
        <dbReference type="ARBA" id="ARBA00022989"/>
    </source>
</evidence>
<keyword evidence="3 6" id="KW-1133">Transmembrane helix</keyword>
<dbReference type="CDD" id="cd17323">
    <property type="entry name" value="MFS_Tpo1_MDR_like"/>
    <property type="match status" value="1"/>
</dbReference>
<evidence type="ECO:0000256" key="4">
    <source>
        <dbReference type="ARBA" id="ARBA00023136"/>
    </source>
</evidence>
<feature type="transmembrane region" description="Helical" evidence="6">
    <location>
        <begin position="446"/>
        <end position="471"/>
    </location>
</feature>
<feature type="transmembrane region" description="Helical" evidence="6">
    <location>
        <begin position="195"/>
        <end position="214"/>
    </location>
</feature>
<dbReference type="GO" id="GO:0005886">
    <property type="term" value="C:plasma membrane"/>
    <property type="evidence" value="ECO:0007669"/>
    <property type="project" value="TreeGrafter"/>
</dbReference>
<feature type="transmembrane region" description="Helical" evidence="6">
    <location>
        <begin position="340"/>
        <end position="359"/>
    </location>
</feature>
<feature type="transmembrane region" description="Helical" evidence="6">
    <location>
        <begin position="478"/>
        <end position="500"/>
    </location>
</feature>
<dbReference type="RefSeq" id="XP_062879152.1">
    <property type="nucleotide sequence ID" value="XM_063023082.1"/>
</dbReference>
<feature type="transmembrane region" description="Helical" evidence="6">
    <location>
        <begin position="379"/>
        <end position="396"/>
    </location>
</feature>
<feature type="transmembrane region" description="Helical" evidence="6">
    <location>
        <begin position="262"/>
        <end position="283"/>
    </location>
</feature>
<keyword evidence="9" id="KW-1185">Reference proteome</keyword>
<proteinExistence type="predicted"/>
<dbReference type="InterPro" id="IPR020846">
    <property type="entry name" value="MFS_dom"/>
</dbReference>
<evidence type="ECO:0000256" key="1">
    <source>
        <dbReference type="ARBA" id="ARBA00004141"/>
    </source>
</evidence>
<dbReference type="SUPFAM" id="SSF103473">
    <property type="entry name" value="MFS general substrate transporter"/>
    <property type="match status" value="1"/>
</dbReference>
<keyword evidence="2 6" id="KW-0812">Transmembrane</keyword>